<dbReference type="AlphaFoldDB" id="A0A382D039"/>
<dbReference type="InterPro" id="IPR011009">
    <property type="entry name" value="Kinase-like_dom_sf"/>
</dbReference>
<gene>
    <name evidence="2" type="ORF">METZ01_LOCUS184549</name>
</gene>
<dbReference type="SUPFAM" id="SSF56112">
    <property type="entry name" value="Protein kinase-like (PK-like)"/>
    <property type="match status" value="1"/>
</dbReference>
<feature type="domain" description="Aminoglycoside phosphotransferase" evidence="1">
    <location>
        <begin position="179"/>
        <end position="264"/>
    </location>
</feature>
<organism evidence="2">
    <name type="scientific">marine metagenome</name>
    <dbReference type="NCBI Taxonomy" id="408172"/>
    <lineage>
        <taxon>unclassified sequences</taxon>
        <taxon>metagenomes</taxon>
        <taxon>ecological metagenomes</taxon>
    </lineage>
</organism>
<protein>
    <recommendedName>
        <fullName evidence="1">Aminoglycoside phosphotransferase domain-containing protein</fullName>
    </recommendedName>
</protein>
<dbReference type="Gene3D" id="3.90.1200.10">
    <property type="match status" value="1"/>
</dbReference>
<proteinExistence type="predicted"/>
<dbReference type="Pfam" id="PF01636">
    <property type="entry name" value="APH"/>
    <property type="match status" value="1"/>
</dbReference>
<name>A0A382D039_9ZZZZ</name>
<evidence type="ECO:0000313" key="2">
    <source>
        <dbReference type="EMBL" id="SVB31695.1"/>
    </source>
</evidence>
<reference evidence="2" key="1">
    <citation type="submission" date="2018-05" db="EMBL/GenBank/DDBJ databases">
        <authorList>
            <person name="Lanie J.A."/>
            <person name="Ng W.-L."/>
            <person name="Kazmierczak K.M."/>
            <person name="Andrzejewski T.M."/>
            <person name="Davidsen T.M."/>
            <person name="Wayne K.J."/>
            <person name="Tettelin H."/>
            <person name="Glass J.I."/>
            <person name="Rusch D."/>
            <person name="Podicherti R."/>
            <person name="Tsui H.-C.T."/>
            <person name="Winkler M.E."/>
        </authorList>
    </citation>
    <scope>NUCLEOTIDE SEQUENCE</scope>
</reference>
<dbReference type="InterPro" id="IPR002575">
    <property type="entry name" value="Aminoglycoside_PTrfase"/>
</dbReference>
<sequence>FMKDKESLVMGESYGIKKMLEANESYISSTSFNSFKFTWYDTGNERALEDAKEKLKSEYQPNILEKEDEAIWFANNKTIKFSVDKKFIKDRVKRSKSLEPYVPTVTNYTDNFYSYDFIEGKVLSDKVTGKKFEYLLSWLNDFWYSFELNEAELNKFDGKCREFYINKTMERIYLYYKKYYNNDSDNEVVNDNKLPMLTTLIENMDWSWVTKGEPVRFHGDLHFENILIKKESKTLPFALLDWRQSFSGEYKYGDLYYDLAKLLHGLIISHDFINQNFYTFSRNMNSVYFDFHRKNTNIECERILESYVKEKGLDWKKVKVMTALIFLNIAGLHHYPYCHLLYYLGKSMLHEELQ</sequence>
<feature type="non-terminal residue" evidence="2">
    <location>
        <position position="1"/>
    </location>
</feature>
<dbReference type="EMBL" id="UINC01036950">
    <property type="protein sequence ID" value="SVB31695.1"/>
    <property type="molecule type" value="Genomic_DNA"/>
</dbReference>
<accession>A0A382D039</accession>
<evidence type="ECO:0000259" key="1">
    <source>
        <dbReference type="Pfam" id="PF01636"/>
    </source>
</evidence>